<dbReference type="PANTHER" id="PTHR13608:SF3">
    <property type="entry name" value="ARMADILLO-LIKE HELICAL DOMAIN-CONTAINING PROTEIN 3"/>
    <property type="match status" value="1"/>
</dbReference>
<organism evidence="6 7">
    <name type="scientific">Malassezia nana</name>
    <dbReference type="NCBI Taxonomy" id="180528"/>
    <lineage>
        <taxon>Eukaryota</taxon>
        <taxon>Fungi</taxon>
        <taxon>Dikarya</taxon>
        <taxon>Basidiomycota</taxon>
        <taxon>Ustilaginomycotina</taxon>
        <taxon>Malasseziomycetes</taxon>
        <taxon>Malasseziales</taxon>
        <taxon>Malasseziaceae</taxon>
        <taxon>Malassezia</taxon>
    </lineage>
</organism>
<dbReference type="AlphaFoldDB" id="A0AAF0EQ70"/>
<dbReference type="PANTHER" id="PTHR13608">
    <property type="entry name" value="ARMADILLO-LIKE HELICAL DOMAIN-CONTAINING PROTEIN 3"/>
    <property type="match status" value="1"/>
</dbReference>
<feature type="domain" description="Armadillo-like helical" evidence="5">
    <location>
        <begin position="430"/>
        <end position="646"/>
    </location>
</feature>
<proteinExistence type="predicted"/>
<evidence type="ECO:0000259" key="5">
    <source>
        <dbReference type="SMART" id="SM01158"/>
    </source>
</evidence>
<evidence type="ECO:0000313" key="6">
    <source>
        <dbReference type="EMBL" id="WFD26761.1"/>
    </source>
</evidence>
<dbReference type="Pfam" id="PF08427">
    <property type="entry name" value="ARMH3_C"/>
    <property type="match status" value="1"/>
</dbReference>
<dbReference type="GO" id="GO:0005829">
    <property type="term" value="C:cytosol"/>
    <property type="evidence" value="ECO:0007669"/>
    <property type="project" value="TreeGrafter"/>
</dbReference>
<evidence type="ECO:0000256" key="3">
    <source>
        <dbReference type="ARBA" id="ARBA00022989"/>
    </source>
</evidence>
<name>A0AAF0EQ70_9BASI</name>
<accession>A0AAF0EQ70</accession>
<reference evidence="6" key="1">
    <citation type="submission" date="2023-03" db="EMBL/GenBank/DDBJ databases">
        <title>Mating type loci evolution in Malassezia.</title>
        <authorList>
            <person name="Coelho M.A."/>
        </authorList>
    </citation>
    <scope>NUCLEOTIDE SEQUENCE</scope>
    <source>
        <strain evidence="6">CBS 9557</strain>
    </source>
</reference>
<evidence type="ECO:0000256" key="4">
    <source>
        <dbReference type="ARBA" id="ARBA00023136"/>
    </source>
</evidence>
<comment type="subcellular location">
    <subcellularLocation>
        <location evidence="1">Membrane</location>
    </subcellularLocation>
</comment>
<keyword evidence="3" id="KW-1133">Transmembrane helix</keyword>
<dbReference type="EMBL" id="CP119894">
    <property type="protein sequence ID" value="WFD26761.1"/>
    <property type="molecule type" value="Genomic_DNA"/>
</dbReference>
<keyword evidence="7" id="KW-1185">Reference proteome</keyword>
<sequence length="670" mass="73380">MASGPFREQYERLLAGEHPWDADDAAPTRTSDKANAAPRARFMHDLFALNVEHDVVQALFRDLDPVDLLDDRFARRRDNITGLWKEALRCWDESGHEEARSCHAVETLLALAHALLPKPYTNYTLDVVTLLAGRMADADDVFYTLVAAMDDTLRRTVPRSTPWQQRRFHATLRLALVVAACVGPSSLATYLLHRDLFAAAMSVVQRYTAADVLCEASLLTALLATAGQSHGATHASQSDPMLCNVGIQPYQCRARAYAASPDVARMVQAWSLQARRIMEAYQATAKAPGPGPSHTAWPWSWLSAPVPASAPAPCTALPPPSMAFLFAVWLWLQVSDTVAFTMFASSNAEPFIVPFFSMASYLLTHAASSARATTYAHTALQCMLALLGPTDSLQLSHVQVQLFTDAQASLLERVEMCRDRADTLPSSPTRGTERPRPLVVLVLDQVVLFLKYNRRKRLDVAAFRSALACVQRTLLLCAQHQVRVDYDWLSLWRAILATVTFVAARQADLPDDVAPLAQALLDTLALALVLSDQVLPTPGDTHWLIYELARTRAPLEQLDALAGVARQASWDLLDQVLQAVDTRLAQERDSSSSFSFLRFTSSSAPVSMTTVLHAIQALALDTLLAPDKPSCRAIVRSAQTSTSRGLARLSSPSAALVRAVQQDVLAAPLS</sequence>
<keyword evidence="4" id="KW-0472">Membrane</keyword>
<keyword evidence="2" id="KW-0812">Transmembrane</keyword>
<protein>
    <recommendedName>
        <fullName evidence="5">Armadillo-like helical domain-containing protein</fullName>
    </recommendedName>
</protein>
<dbReference type="InterPro" id="IPR039868">
    <property type="entry name" value="ARMD3-like"/>
</dbReference>
<evidence type="ECO:0000313" key="7">
    <source>
        <dbReference type="Proteomes" id="UP001213623"/>
    </source>
</evidence>
<dbReference type="SMART" id="SM01158">
    <property type="entry name" value="DUF1741"/>
    <property type="match status" value="1"/>
</dbReference>
<gene>
    <name evidence="6" type="ORF">MNAN1_001748</name>
</gene>
<dbReference type="Proteomes" id="UP001213623">
    <property type="component" value="Chromosome 3"/>
</dbReference>
<evidence type="ECO:0000256" key="2">
    <source>
        <dbReference type="ARBA" id="ARBA00022692"/>
    </source>
</evidence>
<dbReference type="InterPro" id="IPR013636">
    <property type="entry name" value="ARMH3_C"/>
</dbReference>
<dbReference type="GO" id="GO:0016020">
    <property type="term" value="C:membrane"/>
    <property type="evidence" value="ECO:0007669"/>
    <property type="project" value="UniProtKB-SubCell"/>
</dbReference>
<evidence type="ECO:0000256" key="1">
    <source>
        <dbReference type="ARBA" id="ARBA00004370"/>
    </source>
</evidence>